<dbReference type="EMBL" id="MSTI01000155">
    <property type="protein sequence ID" value="OLV16108.1"/>
    <property type="molecule type" value="Genomic_DNA"/>
</dbReference>
<accession>A0A1U7NT57</accession>
<reference evidence="1 2" key="1">
    <citation type="submission" date="2017-01" db="EMBL/GenBank/DDBJ databases">
        <title>Genome Analysis of Deinococcus marmoris KOPRI26562.</title>
        <authorList>
            <person name="Kim J.H."/>
            <person name="Oh H.-M."/>
        </authorList>
    </citation>
    <scope>NUCLEOTIDE SEQUENCE [LARGE SCALE GENOMIC DNA]</scope>
    <source>
        <strain evidence="1 2">KOPRI26562</strain>
    </source>
</reference>
<dbReference type="OrthoDB" id="1494879at2"/>
<organism evidence="1 2">
    <name type="scientific">Deinococcus marmoris</name>
    <dbReference type="NCBI Taxonomy" id="249408"/>
    <lineage>
        <taxon>Bacteria</taxon>
        <taxon>Thermotogati</taxon>
        <taxon>Deinococcota</taxon>
        <taxon>Deinococci</taxon>
        <taxon>Deinococcales</taxon>
        <taxon>Deinococcaceae</taxon>
        <taxon>Deinococcus</taxon>
    </lineage>
</organism>
<comment type="caution">
    <text evidence="1">The sequence shown here is derived from an EMBL/GenBank/DDBJ whole genome shotgun (WGS) entry which is preliminary data.</text>
</comment>
<keyword evidence="2" id="KW-1185">Reference proteome</keyword>
<proteinExistence type="predicted"/>
<dbReference type="AlphaFoldDB" id="A0A1U7NT57"/>
<evidence type="ECO:0000313" key="2">
    <source>
        <dbReference type="Proteomes" id="UP000186607"/>
    </source>
</evidence>
<dbReference type="Proteomes" id="UP000186607">
    <property type="component" value="Unassembled WGS sequence"/>
</dbReference>
<evidence type="ECO:0000313" key="1">
    <source>
        <dbReference type="EMBL" id="OLV16108.1"/>
    </source>
</evidence>
<protein>
    <submittedName>
        <fullName evidence="1">Uncharacterized protein</fullName>
    </submittedName>
</protein>
<dbReference type="RefSeq" id="WP_075836208.1">
    <property type="nucleotide sequence ID" value="NZ_MSTI01000155.1"/>
</dbReference>
<name>A0A1U7NT57_9DEIO</name>
<sequence>MILKFEKTDRAHVSSPERQQLRYQELAAILGEYGYLTAWNPGKYTHFSMRHVGSSQELRVRVSGRLLLRKDMLGGDHWLAFQDQDQWYLAPHDELVSAVHGVTSYQTSESWLSGGLHSFPGLSGGISAVLKPYVVKAGQ</sequence>
<gene>
    <name evidence="1" type="ORF">BOO71_0013003</name>
</gene>